<dbReference type="InterPro" id="IPR034294">
    <property type="entry name" value="Aquaporin_transptr"/>
</dbReference>
<proteinExistence type="inferred from homology"/>
<organism evidence="10 11">
    <name type="scientific">Candidatus Roizmanbacteria bacterium GW2011_GWB1_40_7</name>
    <dbReference type="NCBI Taxonomy" id="1618482"/>
    <lineage>
        <taxon>Bacteria</taxon>
        <taxon>Candidatus Roizmaniibacteriota</taxon>
    </lineage>
</organism>
<feature type="transmembrane region" description="Helical" evidence="9">
    <location>
        <begin position="178"/>
        <end position="199"/>
    </location>
</feature>
<dbReference type="PROSITE" id="PS00221">
    <property type="entry name" value="MIP"/>
    <property type="match status" value="1"/>
</dbReference>
<dbReference type="InterPro" id="IPR000425">
    <property type="entry name" value="MIP"/>
</dbReference>
<gene>
    <name evidence="10" type="ORF">UU14_C0015G0011</name>
</gene>
<dbReference type="PANTHER" id="PTHR19139">
    <property type="entry name" value="AQUAPORIN TRANSPORTER"/>
    <property type="match status" value="1"/>
</dbReference>
<evidence type="ECO:0000256" key="3">
    <source>
        <dbReference type="ARBA" id="ARBA00022448"/>
    </source>
</evidence>
<dbReference type="Proteomes" id="UP000034664">
    <property type="component" value="Unassembled WGS sequence"/>
</dbReference>
<keyword evidence="5 8" id="KW-0812">Transmembrane</keyword>
<evidence type="ECO:0000313" key="11">
    <source>
        <dbReference type="Proteomes" id="UP000034664"/>
    </source>
</evidence>
<keyword evidence="4" id="KW-1003">Cell membrane</keyword>
<dbReference type="PRINTS" id="PR00783">
    <property type="entry name" value="MINTRINSICP"/>
</dbReference>
<evidence type="ECO:0000256" key="5">
    <source>
        <dbReference type="ARBA" id="ARBA00022692"/>
    </source>
</evidence>
<feature type="transmembrane region" description="Helical" evidence="9">
    <location>
        <begin position="40"/>
        <end position="65"/>
    </location>
</feature>
<evidence type="ECO:0000256" key="6">
    <source>
        <dbReference type="ARBA" id="ARBA00022989"/>
    </source>
</evidence>
<reference evidence="10 11" key="1">
    <citation type="journal article" date="2015" name="Nature">
        <title>rRNA introns, odd ribosomes, and small enigmatic genomes across a large radiation of phyla.</title>
        <authorList>
            <person name="Brown C.T."/>
            <person name="Hug L.A."/>
            <person name="Thomas B.C."/>
            <person name="Sharon I."/>
            <person name="Castelle C.J."/>
            <person name="Singh A."/>
            <person name="Wilkins M.J."/>
            <person name="Williams K.H."/>
            <person name="Banfield J.F."/>
        </authorList>
    </citation>
    <scope>NUCLEOTIDE SEQUENCE [LARGE SCALE GENOMIC DNA]</scope>
</reference>
<dbReference type="GO" id="GO:0015250">
    <property type="term" value="F:water channel activity"/>
    <property type="evidence" value="ECO:0007669"/>
    <property type="project" value="TreeGrafter"/>
</dbReference>
<keyword evidence="3 8" id="KW-0813">Transport</keyword>
<dbReference type="GO" id="GO:0005886">
    <property type="term" value="C:plasma membrane"/>
    <property type="evidence" value="ECO:0007669"/>
    <property type="project" value="UniProtKB-SubCell"/>
</dbReference>
<dbReference type="Pfam" id="PF00230">
    <property type="entry name" value="MIP"/>
    <property type="match status" value="1"/>
</dbReference>
<feature type="transmembrane region" description="Helical" evidence="9">
    <location>
        <begin position="141"/>
        <end position="158"/>
    </location>
</feature>
<evidence type="ECO:0000256" key="2">
    <source>
        <dbReference type="ARBA" id="ARBA00006175"/>
    </source>
</evidence>
<dbReference type="AlphaFoldDB" id="A0A0G0TAW7"/>
<dbReference type="InterPro" id="IPR023271">
    <property type="entry name" value="Aquaporin-like"/>
</dbReference>
<dbReference type="SUPFAM" id="SSF81338">
    <property type="entry name" value="Aquaporin-like"/>
    <property type="match status" value="1"/>
</dbReference>
<feature type="transmembrane region" description="Helical" evidence="9">
    <location>
        <begin position="114"/>
        <end position="134"/>
    </location>
</feature>
<dbReference type="InterPro" id="IPR022357">
    <property type="entry name" value="MIP_CS"/>
</dbReference>
<keyword evidence="7 9" id="KW-0472">Membrane</keyword>
<evidence type="ECO:0000256" key="1">
    <source>
        <dbReference type="ARBA" id="ARBA00004651"/>
    </source>
</evidence>
<evidence type="ECO:0000313" key="10">
    <source>
        <dbReference type="EMBL" id="KKR71951.1"/>
    </source>
</evidence>
<dbReference type="PANTHER" id="PTHR19139:SF199">
    <property type="entry name" value="MIP17260P"/>
    <property type="match status" value="1"/>
</dbReference>
<comment type="similarity">
    <text evidence="2 8">Belongs to the MIP/aquaporin (TC 1.A.8) family.</text>
</comment>
<dbReference type="Gene3D" id="1.20.1080.10">
    <property type="entry name" value="Glycerol uptake facilitator protein"/>
    <property type="match status" value="1"/>
</dbReference>
<dbReference type="PATRIC" id="fig|1618482.3.peg.637"/>
<feature type="transmembrane region" description="Helical" evidence="9">
    <location>
        <begin position="72"/>
        <end position="94"/>
    </location>
</feature>
<accession>A0A0G0TAW7</accession>
<evidence type="ECO:0000256" key="7">
    <source>
        <dbReference type="ARBA" id="ARBA00023136"/>
    </source>
</evidence>
<evidence type="ECO:0000256" key="9">
    <source>
        <dbReference type="SAM" id="Phobius"/>
    </source>
</evidence>
<dbReference type="EMBL" id="LBZM01000015">
    <property type="protein sequence ID" value="KKR71951.1"/>
    <property type="molecule type" value="Genomic_DNA"/>
</dbReference>
<comment type="subcellular location">
    <subcellularLocation>
        <location evidence="1">Cell membrane</location>
        <topology evidence="1">Multi-pass membrane protein</topology>
    </subcellularLocation>
</comment>
<name>A0A0G0TAW7_9BACT</name>
<protein>
    <submittedName>
        <fullName evidence="10">Major intrinsic protein</fullName>
    </submittedName>
</protein>
<sequence length="206" mass="21482">MKKYTAEFFGTLVLSLIVILSVSGVALKTTPVLAAITLGLFVYTIGSVSGCHINPAVTFGLWVLGKIKQNEAISYIAAQVIGAMSAVGIAWVLVEDLSRKISVIQNRVGNDPMIGLAEVLGAVIFGFGIMAVVSGKVKQELSGVVIGGSLFLGLLIAGSVSNGILNPAVALALGSIDIMHMIGPFIGVVLGMKIFLYLYSEKGKTR</sequence>
<evidence type="ECO:0000256" key="4">
    <source>
        <dbReference type="ARBA" id="ARBA00022475"/>
    </source>
</evidence>
<comment type="caution">
    <text evidence="10">The sequence shown here is derived from an EMBL/GenBank/DDBJ whole genome shotgun (WGS) entry which is preliminary data.</text>
</comment>
<evidence type="ECO:0000256" key="8">
    <source>
        <dbReference type="RuleBase" id="RU000477"/>
    </source>
</evidence>
<keyword evidence="6 9" id="KW-1133">Transmembrane helix</keyword>